<evidence type="ECO:0000256" key="2">
    <source>
        <dbReference type="SAM" id="Phobius"/>
    </source>
</evidence>
<evidence type="ECO:0000313" key="4">
    <source>
        <dbReference type="Proteomes" id="UP000243459"/>
    </source>
</evidence>
<organism evidence="3 4">
    <name type="scientific">Asparagus officinalis</name>
    <name type="common">Garden asparagus</name>
    <dbReference type="NCBI Taxonomy" id="4686"/>
    <lineage>
        <taxon>Eukaryota</taxon>
        <taxon>Viridiplantae</taxon>
        <taxon>Streptophyta</taxon>
        <taxon>Embryophyta</taxon>
        <taxon>Tracheophyta</taxon>
        <taxon>Spermatophyta</taxon>
        <taxon>Magnoliopsida</taxon>
        <taxon>Liliopsida</taxon>
        <taxon>Asparagales</taxon>
        <taxon>Asparagaceae</taxon>
        <taxon>Asparagoideae</taxon>
        <taxon>Asparagus</taxon>
    </lineage>
</organism>
<keyword evidence="2" id="KW-0472">Membrane</keyword>
<sequence>MDMLTRQHALQSFEKDSATVVGKAELLQNCDLPHPARLCSPTAYDDSKPTCPPNRYGSGSRQNQSLLRALQLSQTRAREAERKTTEANVRKEQVTALLLEDSLRLHAARQWVRLLEMEILLLRRRSDGGEAVRDEAASVFTWCLSLALCLGIAGVGYMSCSGKCRS</sequence>
<dbReference type="Proteomes" id="UP000243459">
    <property type="component" value="Chromosome 3"/>
</dbReference>
<dbReference type="EMBL" id="CM007383">
    <property type="protein sequence ID" value="ONK75604.1"/>
    <property type="molecule type" value="Genomic_DNA"/>
</dbReference>
<keyword evidence="2" id="KW-1133">Transmembrane helix</keyword>
<name>A0A5P1FC43_ASPOF</name>
<protein>
    <submittedName>
        <fullName evidence="3">Uncharacterized protein</fullName>
    </submittedName>
</protein>
<dbReference type="Gramene" id="ONK75604">
    <property type="protein sequence ID" value="ONK75604"/>
    <property type="gene ID" value="A4U43_C03F18640"/>
</dbReference>
<dbReference type="PANTHER" id="PTHR33868">
    <property type="entry name" value="EXPRESSED PROTEIN"/>
    <property type="match status" value="1"/>
</dbReference>
<dbReference type="PANTHER" id="PTHR33868:SF10">
    <property type="entry name" value="OS08G0483100 PROTEIN"/>
    <property type="match status" value="1"/>
</dbReference>
<evidence type="ECO:0000256" key="1">
    <source>
        <dbReference type="SAM" id="MobiDB-lite"/>
    </source>
</evidence>
<keyword evidence="2" id="KW-0812">Transmembrane</keyword>
<accession>A0A5P1FC43</accession>
<evidence type="ECO:0000313" key="3">
    <source>
        <dbReference type="EMBL" id="ONK75604.1"/>
    </source>
</evidence>
<feature type="region of interest" description="Disordered" evidence="1">
    <location>
        <begin position="41"/>
        <end position="63"/>
    </location>
</feature>
<dbReference type="AlphaFoldDB" id="A0A5P1FC43"/>
<gene>
    <name evidence="3" type="ORF">A4U43_C03F18640</name>
</gene>
<dbReference type="OMA" id="WVRLLEM"/>
<keyword evidence="4" id="KW-1185">Reference proteome</keyword>
<proteinExistence type="predicted"/>
<feature type="transmembrane region" description="Helical" evidence="2">
    <location>
        <begin position="139"/>
        <end position="160"/>
    </location>
</feature>
<reference evidence="4" key="1">
    <citation type="journal article" date="2017" name="Nat. Commun.">
        <title>The asparagus genome sheds light on the origin and evolution of a young Y chromosome.</title>
        <authorList>
            <person name="Harkess A."/>
            <person name="Zhou J."/>
            <person name="Xu C."/>
            <person name="Bowers J.E."/>
            <person name="Van der Hulst R."/>
            <person name="Ayyampalayam S."/>
            <person name="Mercati F."/>
            <person name="Riccardi P."/>
            <person name="McKain M.R."/>
            <person name="Kakrana A."/>
            <person name="Tang H."/>
            <person name="Ray J."/>
            <person name="Groenendijk J."/>
            <person name="Arikit S."/>
            <person name="Mathioni S.M."/>
            <person name="Nakano M."/>
            <person name="Shan H."/>
            <person name="Telgmann-Rauber A."/>
            <person name="Kanno A."/>
            <person name="Yue Z."/>
            <person name="Chen H."/>
            <person name="Li W."/>
            <person name="Chen Y."/>
            <person name="Xu X."/>
            <person name="Zhang Y."/>
            <person name="Luo S."/>
            <person name="Chen H."/>
            <person name="Gao J."/>
            <person name="Mao Z."/>
            <person name="Pires J.C."/>
            <person name="Luo M."/>
            <person name="Kudrna D."/>
            <person name="Wing R.A."/>
            <person name="Meyers B.C."/>
            <person name="Yi K."/>
            <person name="Kong H."/>
            <person name="Lavrijsen P."/>
            <person name="Sunseri F."/>
            <person name="Falavigna A."/>
            <person name="Ye Y."/>
            <person name="Leebens-Mack J.H."/>
            <person name="Chen G."/>
        </authorList>
    </citation>
    <scope>NUCLEOTIDE SEQUENCE [LARGE SCALE GENOMIC DNA]</scope>
    <source>
        <strain evidence="4">cv. DH0086</strain>
    </source>
</reference>